<reference evidence="1 2" key="1">
    <citation type="submission" date="2006-05" db="EMBL/GenBank/DDBJ databases">
        <authorList>
            <person name="King G."/>
            <person name="Ferriera S."/>
            <person name="Johnson J."/>
            <person name="Kravitz S."/>
            <person name="Beeson K."/>
            <person name="Sutton G."/>
            <person name="Rogers Y.-H."/>
            <person name="Friedman R."/>
            <person name="Frazier M."/>
            <person name="Venter J.C."/>
        </authorList>
    </citation>
    <scope>NUCLEOTIDE SEQUENCE [LARGE SCALE GENOMIC DNA]</scope>
    <source>
        <strain evidence="2">ATCC 25650 / DSM 13394 / JCM 20685 / NBRC 16684 / NCIMB 2208 / IAM 12614 / B1</strain>
    </source>
</reference>
<accession>A0P0U8</accession>
<comment type="caution">
    <text evidence="1">The sequence shown here is derived from an EMBL/GenBank/DDBJ whole genome shotgun (WGS) entry which is preliminary data.</text>
</comment>
<gene>
    <name evidence="1" type="ORF">SIAM614_01439</name>
</gene>
<sequence>MDSANHRKAREDWLVLIQDAHEGYVSWERAEAIRKMVSDNVPSSRHHGVFLGKSLAIDVAEGGIADGNDTFRL</sequence>
<dbReference type="OrthoDB" id="7475655at2"/>
<dbReference type="AlphaFoldDB" id="A0P0U8"/>
<dbReference type="eggNOG" id="COG1961">
    <property type="taxonomic scope" value="Bacteria"/>
</dbReference>
<dbReference type="Proteomes" id="UP000004848">
    <property type="component" value="Unassembled WGS sequence"/>
</dbReference>
<organism evidence="1 2">
    <name type="scientific">Roseibium aggregatum (strain ATCC 25650 / DSM 13394 / JCM 20685 / NBRC 16684 / NCIMB 2208 / IAM 12614 / B1)</name>
    <name type="common">Stappia aggregata</name>
    <dbReference type="NCBI Taxonomy" id="384765"/>
    <lineage>
        <taxon>Bacteria</taxon>
        <taxon>Pseudomonadati</taxon>
        <taxon>Pseudomonadota</taxon>
        <taxon>Alphaproteobacteria</taxon>
        <taxon>Hyphomicrobiales</taxon>
        <taxon>Stappiaceae</taxon>
        <taxon>Roseibium</taxon>
    </lineage>
</organism>
<evidence type="ECO:0000313" key="1">
    <source>
        <dbReference type="EMBL" id="EAV41412.1"/>
    </source>
</evidence>
<dbReference type="EMBL" id="AAUW01000021">
    <property type="protein sequence ID" value="EAV41412.1"/>
    <property type="molecule type" value="Genomic_DNA"/>
</dbReference>
<name>A0P0U8_ROSAI</name>
<protein>
    <submittedName>
        <fullName evidence="1">Probable insertion sequence transposase protein</fullName>
    </submittedName>
</protein>
<dbReference type="GeneID" id="68849107"/>
<evidence type="ECO:0000313" key="2">
    <source>
        <dbReference type="Proteomes" id="UP000004848"/>
    </source>
</evidence>
<proteinExistence type="predicted"/>
<dbReference type="RefSeq" id="WP_006938684.1">
    <property type="nucleotide sequence ID" value="NZ_AAUW01000021.1"/>
</dbReference>